<dbReference type="EMBL" id="FOGG01000003">
    <property type="protein sequence ID" value="SER01837.1"/>
    <property type="molecule type" value="Genomic_DNA"/>
</dbReference>
<dbReference type="GO" id="GO:0110001">
    <property type="term" value="C:toxin-antitoxin complex"/>
    <property type="evidence" value="ECO:0007669"/>
    <property type="project" value="InterPro"/>
</dbReference>
<dbReference type="AlphaFoldDB" id="A0A1H9KSF0"/>
<accession>A0A1H9KSF0</accession>
<dbReference type="Proteomes" id="UP000199572">
    <property type="component" value="Unassembled WGS sequence"/>
</dbReference>
<dbReference type="GO" id="GO:0004519">
    <property type="term" value="F:endonuclease activity"/>
    <property type="evidence" value="ECO:0007669"/>
    <property type="project" value="InterPro"/>
</dbReference>
<sequence length="98" mass="11460">MLVISYGTLREFYEIHADAKDALNNWYRLASQADWSNFHEIKQMFNSVDAIGNDRFVFNIKGNGYRIITLIFFDVRTVFVRFVGTHADYDKLKNSSVI</sequence>
<dbReference type="InterPro" id="IPR018669">
    <property type="entry name" value="Toxin_HigB"/>
</dbReference>
<organism evidence="1 2">
    <name type="scientific">Pedobacter rhizosphaerae</name>
    <dbReference type="NCBI Taxonomy" id="390241"/>
    <lineage>
        <taxon>Bacteria</taxon>
        <taxon>Pseudomonadati</taxon>
        <taxon>Bacteroidota</taxon>
        <taxon>Sphingobacteriia</taxon>
        <taxon>Sphingobacteriales</taxon>
        <taxon>Sphingobacteriaceae</taxon>
        <taxon>Pedobacter</taxon>
    </lineage>
</organism>
<reference evidence="1 2" key="1">
    <citation type="submission" date="2016-10" db="EMBL/GenBank/DDBJ databases">
        <authorList>
            <person name="de Groot N.N."/>
        </authorList>
    </citation>
    <scope>NUCLEOTIDE SEQUENCE [LARGE SCALE GENOMIC DNA]</scope>
    <source>
        <strain evidence="1 2">DSM 18610</strain>
    </source>
</reference>
<dbReference type="STRING" id="390241.SAMN04488023_103119"/>
<dbReference type="RefSeq" id="WP_090881521.1">
    <property type="nucleotide sequence ID" value="NZ_FOGG01000003.1"/>
</dbReference>
<gene>
    <name evidence="1" type="ORF">SAMN04488023_103119</name>
</gene>
<protein>
    <submittedName>
        <fullName evidence="1">mRNA interferase HigB</fullName>
    </submittedName>
</protein>
<dbReference type="Pfam" id="PF09907">
    <property type="entry name" value="HigB_toxin"/>
    <property type="match status" value="1"/>
</dbReference>
<dbReference type="GO" id="GO:0003723">
    <property type="term" value="F:RNA binding"/>
    <property type="evidence" value="ECO:0007669"/>
    <property type="project" value="InterPro"/>
</dbReference>
<dbReference type="OrthoDB" id="9799912at2"/>
<keyword evidence="2" id="KW-1185">Reference proteome</keyword>
<name>A0A1H9KSF0_9SPHI</name>
<evidence type="ECO:0000313" key="1">
    <source>
        <dbReference type="EMBL" id="SER01837.1"/>
    </source>
</evidence>
<evidence type="ECO:0000313" key="2">
    <source>
        <dbReference type="Proteomes" id="UP000199572"/>
    </source>
</evidence>
<proteinExistence type="predicted"/>